<dbReference type="InterPro" id="IPR037009">
    <property type="entry name" value="mRNA_triPase_Cet1_sf"/>
</dbReference>
<comment type="subcellular location">
    <subcellularLocation>
        <location evidence="2 8">Nucleus</location>
    </subcellularLocation>
</comment>
<evidence type="ECO:0000256" key="4">
    <source>
        <dbReference type="ARBA" id="ARBA00022664"/>
    </source>
</evidence>
<dbReference type="InterPro" id="IPR040343">
    <property type="entry name" value="Cet1/Ctl1"/>
</dbReference>
<evidence type="ECO:0000256" key="3">
    <source>
        <dbReference type="ARBA" id="ARBA00006345"/>
    </source>
</evidence>
<accession>A0AAJ5YTS0</accession>
<name>A0AAJ5YTS0_9BASI</name>
<reference evidence="10 11" key="1">
    <citation type="submission" date="2023-03" db="EMBL/GenBank/DDBJ databases">
        <title>Mating type loci evolution in Malassezia.</title>
        <authorList>
            <person name="Coelho M.A."/>
        </authorList>
    </citation>
    <scope>NUCLEOTIDE SEQUENCE [LARGE SCALE GENOMIC DNA]</scope>
    <source>
        <strain evidence="10 11">CBS 9725</strain>
    </source>
</reference>
<protein>
    <recommendedName>
        <fullName evidence="8">mRNA-capping enzyme subunit beta</fullName>
        <ecNumber evidence="8">3.6.1.74</ecNumber>
    </recommendedName>
    <alternativeName>
        <fullName evidence="8">mRNA 5'-phosphatase</fullName>
    </alternativeName>
    <alternativeName>
        <fullName evidence="8">mRNA 5'-triphosphate monophosphatase</fullName>
    </alternativeName>
</protein>
<evidence type="ECO:0000256" key="2">
    <source>
        <dbReference type="ARBA" id="ARBA00004123"/>
    </source>
</evidence>
<evidence type="ECO:0000256" key="6">
    <source>
        <dbReference type="ARBA" id="ARBA00023242"/>
    </source>
</evidence>
<comment type="cofactor">
    <cofactor evidence="1 8">
        <name>Mg(2+)</name>
        <dbReference type="ChEBI" id="CHEBI:18420"/>
    </cofactor>
</comment>
<comment type="catalytic activity">
    <reaction evidence="7">
        <text>a 5'-end triphospho-ribonucleoside in mRNA + H2O = a 5'-end diphospho-ribonucleoside in mRNA + phosphate + H(+)</text>
        <dbReference type="Rhea" id="RHEA:67004"/>
        <dbReference type="Rhea" id="RHEA-COMP:17164"/>
        <dbReference type="Rhea" id="RHEA-COMP:17165"/>
        <dbReference type="ChEBI" id="CHEBI:15377"/>
        <dbReference type="ChEBI" id="CHEBI:15378"/>
        <dbReference type="ChEBI" id="CHEBI:43474"/>
        <dbReference type="ChEBI" id="CHEBI:167616"/>
        <dbReference type="ChEBI" id="CHEBI:167618"/>
        <dbReference type="EC" id="3.6.1.74"/>
    </reaction>
    <physiologicalReaction direction="left-to-right" evidence="7">
        <dbReference type="Rhea" id="RHEA:67005"/>
    </physiologicalReaction>
</comment>
<feature type="domain" description="mRNA triphosphatase Cet1-like" evidence="9">
    <location>
        <begin position="19"/>
        <end position="228"/>
    </location>
</feature>
<keyword evidence="6 8" id="KW-0539">Nucleus</keyword>
<keyword evidence="11" id="KW-1185">Reference proteome</keyword>
<dbReference type="InterPro" id="IPR033469">
    <property type="entry name" value="CYTH-like_dom_sf"/>
</dbReference>
<evidence type="ECO:0000313" key="11">
    <source>
        <dbReference type="Proteomes" id="UP001219567"/>
    </source>
</evidence>
<dbReference type="Gene3D" id="3.20.100.10">
    <property type="entry name" value="mRNA triphosphatase Cet1-like"/>
    <property type="match status" value="1"/>
</dbReference>
<evidence type="ECO:0000256" key="1">
    <source>
        <dbReference type="ARBA" id="ARBA00001946"/>
    </source>
</evidence>
<dbReference type="InterPro" id="IPR004206">
    <property type="entry name" value="mRNA_triPase_Cet1"/>
</dbReference>
<sequence length="271" mass="31056">MESDAAQCARSIFGIDPMDDLVSMIGDCIWNSCRGLTDIEVEAKVGLLIDRRTNERIRLPVFTETVVDTKQLGVRFESDMSMDQHRRFNKLLNEVVAYSAKQAPEERVSYRHQKEIDSFYDERDPQTGQMAHLRVTRDANTNQIQPNGVIAKKRIADINVYCPQRPFDYRISINAETPMPAPQDSAEASFVREKDRLSYTHQNINVDLTQVILPNKPKEPVHELEVEIRDSAQLMKLASDSRDSNGAPLQEWTPFDDTILILLNNVRLLIR</sequence>
<evidence type="ECO:0000256" key="7">
    <source>
        <dbReference type="ARBA" id="ARBA00047740"/>
    </source>
</evidence>
<dbReference type="AlphaFoldDB" id="A0AAJ5YTS0"/>
<dbReference type="Pfam" id="PF02940">
    <property type="entry name" value="mRNA_triPase"/>
    <property type="match status" value="1"/>
</dbReference>
<dbReference type="GO" id="GO:0006370">
    <property type="term" value="P:7-methylguanosine mRNA capping"/>
    <property type="evidence" value="ECO:0007669"/>
    <property type="project" value="UniProtKB-UniRule"/>
</dbReference>
<evidence type="ECO:0000259" key="9">
    <source>
        <dbReference type="Pfam" id="PF02940"/>
    </source>
</evidence>
<dbReference type="CDD" id="cd07470">
    <property type="entry name" value="CYTH-like_mRNA_RTPase"/>
    <property type="match status" value="1"/>
</dbReference>
<keyword evidence="5 8" id="KW-0378">Hydrolase</keyword>
<dbReference type="EC" id="3.6.1.74" evidence="8"/>
<evidence type="ECO:0000256" key="8">
    <source>
        <dbReference type="RuleBase" id="RU367053"/>
    </source>
</evidence>
<dbReference type="GO" id="GO:0031533">
    <property type="term" value="C:mRNA capping enzyme complex"/>
    <property type="evidence" value="ECO:0007669"/>
    <property type="project" value="UniProtKB-UniRule"/>
</dbReference>
<dbReference type="PANTHER" id="PTHR28118:SF1">
    <property type="entry name" value="POLYNUCLEOTIDE 5'-TRIPHOSPHATASE CTL1-RELATED"/>
    <property type="match status" value="1"/>
</dbReference>
<dbReference type="SUPFAM" id="SSF55154">
    <property type="entry name" value="CYTH-like phosphatases"/>
    <property type="match status" value="1"/>
</dbReference>
<evidence type="ECO:0000256" key="5">
    <source>
        <dbReference type="ARBA" id="ARBA00022801"/>
    </source>
</evidence>
<keyword evidence="8" id="KW-0506">mRNA capping</keyword>
<proteinExistence type="inferred from homology"/>
<dbReference type="PANTHER" id="PTHR28118">
    <property type="entry name" value="POLYNUCLEOTIDE 5'-TRIPHOSPHATASE-RELATED"/>
    <property type="match status" value="1"/>
</dbReference>
<organism evidence="10 11">
    <name type="scientific">Malassezia yamatoensis</name>
    <dbReference type="NCBI Taxonomy" id="253288"/>
    <lineage>
        <taxon>Eukaryota</taxon>
        <taxon>Fungi</taxon>
        <taxon>Dikarya</taxon>
        <taxon>Basidiomycota</taxon>
        <taxon>Ustilaginomycotina</taxon>
        <taxon>Malasseziomycetes</taxon>
        <taxon>Malasseziales</taxon>
        <taxon>Malasseziaceae</taxon>
        <taxon>Malassezia</taxon>
    </lineage>
</organism>
<keyword evidence="4 8" id="KW-0507">mRNA processing</keyword>
<evidence type="ECO:0000313" key="10">
    <source>
        <dbReference type="EMBL" id="WFD00564.1"/>
    </source>
</evidence>
<comment type="function">
    <text evidence="8">First step of mRNA capping. Converts the 5'-triphosphate end of a nascent mRNA chain into a diphosphate end.</text>
</comment>
<gene>
    <name evidence="10" type="primary">CET1</name>
    <name evidence="10" type="ORF">MYAM1_003315</name>
</gene>
<comment type="subunit">
    <text evidence="8">Heterodimer. The mRNA-capping enzyme is composed of two separate chains alpha and beta, respectively a mRNA guanylyltransferase and an mRNA 5'-triphosphate monophosphatase.</text>
</comment>
<dbReference type="EMBL" id="CP119947">
    <property type="protein sequence ID" value="WFD00564.1"/>
    <property type="molecule type" value="Genomic_DNA"/>
</dbReference>
<dbReference type="Proteomes" id="UP001219567">
    <property type="component" value="Chromosome 5"/>
</dbReference>
<dbReference type="GO" id="GO:0140818">
    <property type="term" value="F:mRNA 5'-triphosphate monophosphatase activity"/>
    <property type="evidence" value="ECO:0007669"/>
    <property type="project" value="UniProtKB-EC"/>
</dbReference>
<comment type="similarity">
    <text evidence="3 8">Belongs to the fungal TPase family.</text>
</comment>
<dbReference type="GO" id="GO:0004651">
    <property type="term" value="F:polynucleotide 5'-phosphatase activity"/>
    <property type="evidence" value="ECO:0007669"/>
    <property type="project" value="UniProtKB-UniRule"/>
</dbReference>